<dbReference type="Pfam" id="PF25693">
    <property type="entry name" value="Phage_Y01A"/>
    <property type="match status" value="1"/>
</dbReference>
<dbReference type="Proteomes" id="UP000204179">
    <property type="component" value="Segment"/>
</dbReference>
<gene>
    <name evidence="1" type="ORF">JD18_001</name>
</gene>
<dbReference type="KEGG" id="vg:26518694"/>
<name>A0A0K1Y4F4_9CAUD</name>
<dbReference type="RefSeq" id="YP_009190582.1">
    <property type="nucleotide sequence ID" value="NC_028686.1"/>
</dbReference>
<dbReference type="EMBL" id="KT239446">
    <property type="protein sequence ID" value="AKY01872.1"/>
    <property type="molecule type" value="Genomic_DNA"/>
</dbReference>
<dbReference type="InterPro" id="IPR058010">
    <property type="entry name" value="Y01A"/>
</dbReference>
<organism evidence="1 2">
    <name type="scientific">Klebsiella phage JD18</name>
    <dbReference type="NCBI Taxonomy" id="1698360"/>
    <lineage>
        <taxon>Viruses</taxon>
        <taxon>Duplodnaviria</taxon>
        <taxon>Heunggongvirae</taxon>
        <taxon>Uroviricota</taxon>
        <taxon>Caudoviricetes</taxon>
        <taxon>Pantevenvirales</taxon>
        <taxon>Straboviridae</taxon>
        <taxon>Tevenvirinae</taxon>
        <taxon>Jiaodavirus</taxon>
        <taxon>Jiaodavirus jd18</taxon>
    </lineage>
</organism>
<reference evidence="1 2" key="1">
    <citation type="submission" date="2015-07" db="EMBL/GenBank/DDBJ databases">
        <title>Isolation and characterization of JD18-a novel lytic bacteriophage for Klebsiella pneumoniae.</title>
        <authorList>
            <person name="Fan J."/>
            <person name="Zhang X."/>
            <person name="Guo X."/>
            <person name="He P."/>
            <person name="Zhang Y."/>
        </authorList>
    </citation>
    <scope>NUCLEOTIDE SEQUENCE [LARGE SCALE GENOMIC DNA]</scope>
</reference>
<proteinExistence type="predicted"/>
<evidence type="ECO:0000313" key="2">
    <source>
        <dbReference type="Proteomes" id="UP000204179"/>
    </source>
</evidence>
<protein>
    <submittedName>
        <fullName evidence="1">Uncharacterized protein</fullName>
    </submittedName>
</protein>
<sequence>MQHYGYVVAYKDKDGFDHPVTTDMYDGERCVVFTNEESANKARIRTMSVLTDKLAKGNFTGKSKTKGMLWWKTTELVYEPLSDVECEKLKAKIKNLHVVRVKVA</sequence>
<dbReference type="GeneID" id="26518694"/>
<evidence type="ECO:0000313" key="1">
    <source>
        <dbReference type="EMBL" id="AKY01872.1"/>
    </source>
</evidence>
<accession>A0A0K1Y4F4</accession>
<keyword evidence="2" id="KW-1185">Reference proteome</keyword>